<dbReference type="InterPro" id="IPR001242">
    <property type="entry name" value="Condensation_dom"/>
</dbReference>
<dbReference type="InterPro" id="IPR036736">
    <property type="entry name" value="ACP-like_sf"/>
</dbReference>
<keyword evidence="3" id="KW-0597">Phosphoprotein</keyword>
<dbReference type="SUPFAM" id="SSF52777">
    <property type="entry name" value="CoA-dependent acyltransferases"/>
    <property type="match status" value="4"/>
</dbReference>
<evidence type="ECO:0000256" key="5">
    <source>
        <dbReference type="ARBA" id="ARBA00023194"/>
    </source>
</evidence>
<dbReference type="CDD" id="cd05930">
    <property type="entry name" value="A_NRPS"/>
    <property type="match status" value="1"/>
</dbReference>
<dbReference type="GO" id="GO:0044550">
    <property type="term" value="P:secondary metabolite biosynthetic process"/>
    <property type="evidence" value="ECO:0007669"/>
    <property type="project" value="TreeGrafter"/>
</dbReference>
<dbReference type="GO" id="GO:0072330">
    <property type="term" value="P:monocarboxylic acid biosynthetic process"/>
    <property type="evidence" value="ECO:0007669"/>
    <property type="project" value="UniProtKB-ARBA"/>
</dbReference>
<reference evidence="8" key="1">
    <citation type="submission" date="2016-10" db="EMBL/GenBank/DDBJ databases">
        <authorList>
            <person name="Varghese N."/>
            <person name="Submissions S."/>
        </authorList>
    </citation>
    <scope>NUCLEOTIDE SEQUENCE [LARGE SCALE GENOMIC DNA]</scope>
    <source>
        <strain evidence="8">CGMCC 4.578</strain>
    </source>
</reference>
<dbReference type="Gene3D" id="3.30.559.10">
    <property type="entry name" value="Chloramphenicol acetyltransferase-like domain"/>
    <property type="match status" value="2"/>
</dbReference>
<dbReference type="Gene3D" id="3.30.559.30">
    <property type="entry name" value="Nonribosomal peptide synthetase, condensation domain"/>
    <property type="match status" value="2"/>
</dbReference>
<dbReference type="Gene3D" id="1.10.1200.10">
    <property type="entry name" value="ACP-like"/>
    <property type="match status" value="1"/>
</dbReference>
<dbReference type="GO" id="GO:0031177">
    <property type="term" value="F:phosphopantetheine binding"/>
    <property type="evidence" value="ECO:0007669"/>
    <property type="project" value="InterPro"/>
</dbReference>
<dbReference type="FunFam" id="3.40.50.980:FF:000001">
    <property type="entry name" value="Non-ribosomal peptide synthetase"/>
    <property type="match status" value="2"/>
</dbReference>
<keyword evidence="5" id="KW-0045">Antibiotic biosynthesis</keyword>
<evidence type="ECO:0000313" key="7">
    <source>
        <dbReference type="EMBL" id="SER83226.1"/>
    </source>
</evidence>
<protein>
    <submittedName>
        <fullName evidence="7">Non-ribosomal peptide synthase domain TIGR01720/amino acid adenylation domain-containing protein</fullName>
    </submittedName>
</protein>
<proteinExistence type="predicted"/>
<keyword evidence="4" id="KW-0677">Repeat</keyword>
<dbReference type="PROSITE" id="PS00012">
    <property type="entry name" value="PHOSPHOPANTETHEINE"/>
    <property type="match status" value="2"/>
</dbReference>
<evidence type="ECO:0000256" key="2">
    <source>
        <dbReference type="ARBA" id="ARBA00022450"/>
    </source>
</evidence>
<dbReference type="InterPro" id="IPR010060">
    <property type="entry name" value="NRPS_synth"/>
</dbReference>
<keyword evidence="2" id="KW-0596">Phosphopantetheine</keyword>
<dbReference type="PROSITE" id="PS00455">
    <property type="entry name" value="AMP_BINDING"/>
    <property type="match status" value="2"/>
</dbReference>
<dbReference type="Proteomes" id="UP000199028">
    <property type="component" value="Unassembled WGS sequence"/>
</dbReference>
<comment type="cofactor">
    <cofactor evidence="1">
        <name>pantetheine 4'-phosphate</name>
        <dbReference type="ChEBI" id="CHEBI:47942"/>
    </cofactor>
</comment>
<dbReference type="PANTHER" id="PTHR45527">
    <property type="entry name" value="NONRIBOSOMAL PEPTIDE SYNTHETASE"/>
    <property type="match status" value="1"/>
</dbReference>
<dbReference type="InterPro" id="IPR029058">
    <property type="entry name" value="AB_hydrolase_fold"/>
</dbReference>
<dbReference type="InterPro" id="IPR023213">
    <property type="entry name" value="CAT-like_dom_sf"/>
</dbReference>
<dbReference type="PROSITE" id="PS50075">
    <property type="entry name" value="CARRIER"/>
    <property type="match status" value="2"/>
</dbReference>
<dbReference type="GO" id="GO:0005829">
    <property type="term" value="C:cytosol"/>
    <property type="evidence" value="ECO:0007669"/>
    <property type="project" value="TreeGrafter"/>
</dbReference>
<dbReference type="Gene3D" id="3.40.50.12780">
    <property type="entry name" value="N-terminal domain of ligase-like"/>
    <property type="match status" value="1"/>
</dbReference>
<dbReference type="RefSeq" id="WP_170176379.1">
    <property type="nucleotide sequence ID" value="NZ_FOFT01000007.1"/>
</dbReference>
<evidence type="ECO:0000256" key="1">
    <source>
        <dbReference type="ARBA" id="ARBA00001957"/>
    </source>
</evidence>
<dbReference type="InterPro" id="IPR010071">
    <property type="entry name" value="AA_adenyl_dom"/>
</dbReference>
<dbReference type="Gene3D" id="3.40.50.1820">
    <property type="entry name" value="alpha/beta hydrolase"/>
    <property type="match status" value="1"/>
</dbReference>
<dbReference type="SMART" id="SM00823">
    <property type="entry name" value="PKS_PP"/>
    <property type="match status" value="2"/>
</dbReference>
<dbReference type="EMBL" id="FOFT01000007">
    <property type="protein sequence ID" value="SER83226.1"/>
    <property type="molecule type" value="Genomic_DNA"/>
</dbReference>
<dbReference type="CDD" id="cd12117">
    <property type="entry name" value="A_NRPS_Srf_like"/>
    <property type="match status" value="1"/>
</dbReference>
<dbReference type="Pfam" id="PF00668">
    <property type="entry name" value="Condensation"/>
    <property type="match status" value="2"/>
</dbReference>
<dbReference type="NCBIfam" id="TIGR01733">
    <property type="entry name" value="AA-adenyl-dom"/>
    <property type="match status" value="2"/>
</dbReference>
<dbReference type="SUPFAM" id="SSF47336">
    <property type="entry name" value="ACP-like"/>
    <property type="match status" value="2"/>
</dbReference>
<dbReference type="Gene3D" id="3.40.50.980">
    <property type="match status" value="2"/>
</dbReference>
<dbReference type="FunFam" id="1.10.1200.10:FF:000016">
    <property type="entry name" value="Non-ribosomal peptide synthase"/>
    <property type="match status" value="1"/>
</dbReference>
<feature type="domain" description="Carrier" evidence="6">
    <location>
        <begin position="2071"/>
        <end position="2146"/>
    </location>
</feature>
<organism evidence="7 8">
    <name type="scientific">Lentzea flaviverrucosa</name>
    <dbReference type="NCBI Taxonomy" id="200379"/>
    <lineage>
        <taxon>Bacteria</taxon>
        <taxon>Bacillati</taxon>
        <taxon>Actinomycetota</taxon>
        <taxon>Actinomycetes</taxon>
        <taxon>Pseudonocardiales</taxon>
        <taxon>Pseudonocardiaceae</taxon>
        <taxon>Lentzea</taxon>
    </lineage>
</organism>
<dbReference type="InterPro" id="IPR020845">
    <property type="entry name" value="AMP-binding_CS"/>
</dbReference>
<dbReference type="SUPFAM" id="SSF56801">
    <property type="entry name" value="Acetyl-CoA synthetase-like"/>
    <property type="match status" value="2"/>
</dbReference>
<dbReference type="Pfam" id="PF13193">
    <property type="entry name" value="AMP-binding_C"/>
    <property type="match status" value="2"/>
</dbReference>
<dbReference type="GO" id="GO:0043041">
    <property type="term" value="P:amino acid activation for nonribosomal peptide biosynthetic process"/>
    <property type="evidence" value="ECO:0007669"/>
    <property type="project" value="TreeGrafter"/>
</dbReference>
<evidence type="ECO:0000256" key="3">
    <source>
        <dbReference type="ARBA" id="ARBA00022553"/>
    </source>
</evidence>
<dbReference type="Pfam" id="PF00501">
    <property type="entry name" value="AMP-binding"/>
    <property type="match status" value="2"/>
</dbReference>
<dbReference type="InterPro" id="IPR042099">
    <property type="entry name" value="ANL_N_sf"/>
</dbReference>
<dbReference type="GO" id="GO:0008610">
    <property type="term" value="P:lipid biosynthetic process"/>
    <property type="evidence" value="ECO:0007669"/>
    <property type="project" value="UniProtKB-ARBA"/>
</dbReference>
<evidence type="ECO:0000313" key="8">
    <source>
        <dbReference type="Proteomes" id="UP000199028"/>
    </source>
</evidence>
<keyword evidence="8" id="KW-1185">Reference proteome</keyword>
<dbReference type="GO" id="GO:0017000">
    <property type="term" value="P:antibiotic biosynthetic process"/>
    <property type="evidence" value="ECO:0007669"/>
    <property type="project" value="UniProtKB-KW"/>
</dbReference>
<dbReference type="InterPro" id="IPR009081">
    <property type="entry name" value="PP-bd_ACP"/>
</dbReference>
<dbReference type="NCBIfam" id="TIGR01720">
    <property type="entry name" value="NRPS-para261"/>
    <property type="match status" value="1"/>
</dbReference>
<dbReference type="InterPro" id="IPR025110">
    <property type="entry name" value="AMP-bd_C"/>
</dbReference>
<dbReference type="PANTHER" id="PTHR45527:SF1">
    <property type="entry name" value="FATTY ACID SYNTHASE"/>
    <property type="match status" value="1"/>
</dbReference>
<name>A0A1H9SDV9_9PSEU</name>
<dbReference type="InterPro" id="IPR006162">
    <property type="entry name" value="Ppantetheine_attach_site"/>
</dbReference>
<dbReference type="GO" id="GO:0003824">
    <property type="term" value="F:catalytic activity"/>
    <property type="evidence" value="ECO:0007669"/>
    <property type="project" value="InterPro"/>
</dbReference>
<feature type="domain" description="Carrier" evidence="6">
    <location>
        <begin position="512"/>
        <end position="586"/>
    </location>
</feature>
<evidence type="ECO:0000256" key="4">
    <source>
        <dbReference type="ARBA" id="ARBA00022737"/>
    </source>
</evidence>
<sequence length="2163" mass="226483">MHERSPHGGRGRSVPAVFAARTADAPDKPAVVAGGVVLTYRELDERSSRVAAALAGLGVGPETPVGVVLPRSADLAVVLLGVLKAGGTYLPVDLGHPAVRIRQMFDDVRPAVVVAGGKDDELAALPGSCRRITLAELENTASGAAPSAPRPDQLAYVIYTSGSTGSPKGIGISHRDVVSLAQDRRWCGATQSRVLLHSPLVFDASVYELWVPLLTGNTVVVSPVSELEPATLADLVARHGVTSVFLTTAHFNLLAEEDPRCLSGVTEVWTGGERVSPASFQRALLACPATVFSHVYGPTETTVFATARLVDPAVPVEGNIPIGLPFDGLRAHVLDDALTPVGVGVPGELYLSGAQVGRGYPGRPALTAERFVACPAEPGERMYRTGDVVELTAQRELLFRGRGDDQVKIRGFRVEPGEVEAALVALPGVERAVVVVRETPGGKRLVGYVVPASGQAVHDLSSTVRELLGRRLPEFMVPSAVVVVDGFPMMPSGKVDRTLLPEPLWDTGAGRAPRSGAESLLAGVIGEVLGVGTFGADADFFAAGGDSIQAIQVASRARDLGVVINARDVFRARTVAAMAEVATTDALPAVVTGDEETARVPLSPVTRWLSERGPGFTTFMQAAVLELPEGIDHSGLTGVFAAVLARHPMLRARLLPGGEAWEVTGAGAPALRRVPFADGFGSPRWRTLLVSELDGLADAIDPAAGVVLSAVWFDPPSGRGRLLLGVHHGVVDGVSWRILTRDLATAWRELRAGRPPVLPPEPARFGTWVRALTAGVRSVDEPERPGARRWLDELDRWRSLISTPDPVFGARVLDTAVDVRSTVHRVRVVVPPELARAVLTALPAAYRCGAADVLLGALVLAVLRRRAALGQRVDEPVRVRMEGHGREEDVLGEPFDLSGTVGWFTSLFPVRFDVAGIDPAGACAGTPDAGALIRLVRQALAETPNRGVGFGALRYLSDRGRAELGGLHLGQVGFNHLGRVACGDLPGLEGMGFGLSRDIADVPELAEFDAGHDAAMPALCEVDVNSVVVDLPSGPVLSAVFTAPSGVLGHEELTTFSEHWLAALSGLAAHVPHPAAAGLMPSDVPLVPVRQHEIETWERRYGVGATGRGVVDVWPVTALQEGLLFQSAVAGGPGTDPYVVQYAVRLEGDVDAGRLRDAVARTVSAHPALWSAFVPTETGEMAAVVVAGTAVPWREVVAETPEHEAPRDWDAAALRMVGEVPVTGAPWSGDDVADDVLSELLARDRALGFDVAEPPLLRAMLVRTGERASLVLTAHHALFDGWSLALLLEDVLRAYAGGVTRRAPAFRDFLAWYRGQDRAAALRRWREELAGFAEPALLAPVLSRLSGDRGARTGGGVVGAELGADATRLLTGRAAEWGVTVNTLVQVAWASVLATMTGQRDVVFAAAVSGRPSELPGVDGVVGCLLGSVPVRVRRSPGASTRDVARELQDRQAALLDFQHVPLADLQAGRAGPLFDTYLAFESFPVDRAAIAAFGAAAGMEFAAFRPLVGTHYPVTVLAFLDEDSGLRFVVRYRRDVVNHAVAAGLAARLCQVVEGFASGVEPDRLLPSERASLARFTRPPRALGDSTLPRLVAAQTARTPDATALVVGERRLSYREVGERAARIAAALRAGGTGPGSLVAVALPRSADLVPALLGVLKAGAAYLPVDPRFPSARSEFVLRDAAPHALLTTPEVLRALSSDGVPAVFVADALTAAPLAADVPVHPDELAYVLYTSGSTGVPKGVAITHRNVCACVPGLIAGAGIGAGVRVLAGASVSFDVSVFELLVTLCAGGVVEVVEDVLALADGFGGDGAPVVLSGVPSVLGAVLSGRRRDPGVAGVVFAGEGLPRALVERVRRAFPGARVVNAYGQSETFYASMGAVDPGGSGFAPVGAPLDAVRVLVLDPWLAEVPPGVVGEVHVGGLSVGRGYRGRPGLTADRFVADPTGGGGRVFRTGDLGRVVDGVLECVGRADDQVKVRGVRVEPGEVESVLCSHPLVGAAAVRVWDGRLVAYVTSGVAAAELRAFAGGRLPEYMVPSVFVAVDELPLTPTGKIDRGALPEPVVAPSSAYRAPRTHDERVLCALFAEVLEVDRVGLDDDFFLLGGHSLLATRLVGRIRAELGSDVAVSKVFDHPAVAALAAQLVPAKVVRPRLRRQVPSGGGVA</sequence>
<dbReference type="Gene3D" id="3.30.300.30">
    <property type="match status" value="2"/>
</dbReference>
<evidence type="ECO:0000259" key="6">
    <source>
        <dbReference type="PROSITE" id="PS50075"/>
    </source>
</evidence>
<accession>A0A1H9SDV9</accession>
<dbReference type="Gene3D" id="2.30.38.10">
    <property type="entry name" value="Luciferase, Domain 3"/>
    <property type="match status" value="1"/>
</dbReference>
<dbReference type="InterPro" id="IPR000873">
    <property type="entry name" value="AMP-dep_synth/lig_dom"/>
</dbReference>
<dbReference type="InterPro" id="IPR045851">
    <property type="entry name" value="AMP-bd_C_sf"/>
</dbReference>
<gene>
    <name evidence="7" type="ORF">SAMN05216195_10728</name>
</gene>
<dbReference type="InterPro" id="IPR020806">
    <property type="entry name" value="PKS_PP-bd"/>
</dbReference>
<dbReference type="Pfam" id="PF00550">
    <property type="entry name" value="PP-binding"/>
    <property type="match status" value="2"/>
</dbReference>